<protein>
    <submittedName>
        <fullName evidence="1">Unannotated protein</fullName>
    </submittedName>
</protein>
<evidence type="ECO:0000313" key="1">
    <source>
        <dbReference type="EMBL" id="CAB5023855.1"/>
    </source>
</evidence>
<gene>
    <name evidence="1" type="ORF">UFOPK3992_01871</name>
</gene>
<accession>A0A6J7R550</accession>
<organism evidence="1">
    <name type="scientific">freshwater metagenome</name>
    <dbReference type="NCBI Taxonomy" id="449393"/>
    <lineage>
        <taxon>unclassified sequences</taxon>
        <taxon>metagenomes</taxon>
        <taxon>ecological metagenomes</taxon>
    </lineage>
</organism>
<name>A0A6J7R550_9ZZZZ</name>
<reference evidence="1" key="1">
    <citation type="submission" date="2020-05" db="EMBL/GenBank/DDBJ databases">
        <authorList>
            <person name="Chiriac C."/>
            <person name="Salcher M."/>
            <person name="Ghai R."/>
            <person name="Kavagutti S V."/>
        </authorList>
    </citation>
    <scope>NUCLEOTIDE SEQUENCE</scope>
</reference>
<proteinExistence type="predicted"/>
<dbReference type="EMBL" id="CAFBOZ010000330">
    <property type="protein sequence ID" value="CAB5023855.1"/>
    <property type="molecule type" value="Genomic_DNA"/>
</dbReference>
<dbReference type="AlphaFoldDB" id="A0A6J7R550"/>
<sequence>MAAKPYCCLTPFASVQMLDPVPTNIAWMLGSLSLARGTALNTSRHITMAPDVVPEPPPNCTVIVVG</sequence>